<organism evidence="5 6">
    <name type="scientific">Roseobacter cerasinus</name>
    <dbReference type="NCBI Taxonomy" id="2602289"/>
    <lineage>
        <taxon>Bacteria</taxon>
        <taxon>Pseudomonadati</taxon>
        <taxon>Pseudomonadota</taxon>
        <taxon>Alphaproteobacteria</taxon>
        <taxon>Rhodobacterales</taxon>
        <taxon>Roseobacteraceae</taxon>
        <taxon>Roseobacter</taxon>
    </lineage>
</organism>
<reference evidence="5 6" key="1">
    <citation type="submission" date="2019-12" db="EMBL/GenBank/DDBJ databases">
        <title>Roseobacter cerasinus sp. nov., isolated from seawater around aquaculture.</title>
        <authorList>
            <person name="Muramatsu S."/>
            <person name="Takabe Y."/>
            <person name="Mori K."/>
            <person name="Takaichi S."/>
            <person name="Hanada S."/>
        </authorList>
    </citation>
    <scope>NUCLEOTIDE SEQUENCE [LARGE SCALE GENOMIC DNA]</scope>
    <source>
        <strain evidence="5 6">AI77</strain>
    </source>
</reference>
<keyword evidence="6" id="KW-1185">Reference proteome</keyword>
<dbReference type="Pfam" id="PF06276">
    <property type="entry name" value="FhuF"/>
    <property type="match status" value="1"/>
</dbReference>
<name>A0A640VTU0_9RHOB</name>
<dbReference type="AlphaFoldDB" id="A0A640VTU0"/>
<dbReference type="GO" id="GO:0016881">
    <property type="term" value="F:acid-amino acid ligase activity"/>
    <property type="evidence" value="ECO:0007669"/>
    <property type="project" value="UniProtKB-ARBA"/>
</dbReference>
<evidence type="ECO:0000256" key="1">
    <source>
        <dbReference type="ARBA" id="ARBA00007832"/>
    </source>
</evidence>
<dbReference type="InterPro" id="IPR022770">
    <property type="entry name" value="IucA/IucC-like_C"/>
</dbReference>
<comment type="similarity">
    <text evidence="1">Belongs to the IucA/IucC family.</text>
</comment>
<evidence type="ECO:0000313" key="5">
    <source>
        <dbReference type="EMBL" id="GFE51072.1"/>
    </source>
</evidence>
<dbReference type="EMBL" id="BLIV01000005">
    <property type="protein sequence ID" value="GFE51072.1"/>
    <property type="molecule type" value="Genomic_DNA"/>
</dbReference>
<protein>
    <submittedName>
        <fullName evidence="5">Petrobactin biosynthesis protein AsbA</fullName>
    </submittedName>
</protein>
<dbReference type="Gene3D" id="1.10.510.40">
    <property type="match status" value="1"/>
</dbReference>
<proteinExistence type="inferred from homology"/>
<dbReference type="InterPro" id="IPR037455">
    <property type="entry name" value="LucA/IucC-like"/>
</dbReference>
<evidence type="ECO:0000259" key="4">
    <source>
        <dbReference type="Pfam" id="PF06276"/>
    </source>
</evidence>
<gene>
    <name evidence="5" type="ORF">So717_28250</name>
</gene>
<dbReference type="InterPro" id="IPR007310">
    <property type="entry name" value="Aerobactin_biosyn_IucA/IucC_N"/>
</dbReference>
<sequence length="617" mass="68083">MRPPAKQYAPHAPHATVPWWDDKDTPDKQSGTSSPHARAEYATLKAFLNGYMLEVTAGAVIARQGAAPSVLEFDLPQSFARLRVAVRHWSITGPHDFGALYLCNEECGHWQRASVAEVLPMLVRDCFARHGTSDGPKLQELLRRILNSYDQIAKSCAWAEGLPSTPAEFLAAEQSLIFGHWLHPTPKSREGMTDWQAASYAPEFRGRFQLRFFAAHDSIALNGSTGSVSAQDMIRQIPGLDLASFALRPDEHLLPMHPLQAEALCLQPAVQALLACGQLRDLGPSGVPFAATSSVRTVYAPGCPWMFKFSLPVKITNSQRINLHHELEAGVVMARLLNTTGFLNQQPRFGVINDPGFMSLTLPGQRESGFEVIIRENPFERETAPVVTVAALTADPANGGRSMLARLVAKTAARNHMSDGQAAKRWFGAYLGCALHPALALYDKFGIALEAHQQNSLLDVREGFPIRYLFRDNQGYYIADSHIDALAQLEPRVTALKSVCYPEAEIRDRFGYYLILNQVFSVISRLSRDGLATETELLSQLRQALHQARATHRGLAKRFADHLLHAPELTFKGNLLTRVHNVDELRADGEKAIYVHRKNPLVSEAAAPAAAVPHVNA</sequence>
<dbReference type="RefSeq" id="WP_159978425.1">
    <property type="nucleotide sequence ID" value="NZ_BLIV01000005.1"/>
</dbReference>
<dbReference type="PANTHER" id="PTHR34384:SF5">
    <property type="entry name" value="L-2,3-DIAMINOPROPANOATE--CITRATE LIGASE"/>
    <property type="match status" value="1"/>
</dbReference>
<dbReference type="OrthoDB" id="495728at2"/>
<feature type="domain" description="Aerobactin siderophore biosynthesis IucA/IucC-like C-terminal" evidence="4">
    <location>
        <begin position="425"/>
        <end position="586"/>
    </location>
</feature>
<dbReference type="PANTHER" id="PTHR34384">
    <property type="entry name" value="L-2,3-DIAMINOPROPANOATE--CITRATE LIGASE"/>
    <property type="match status" value="1"/>
</dbReference>
<feature type="region of interest" description="Disordered" evidence="2">
    <location>
        <begin position="1"/>
        <end position="36"/>
    </location>
</feature>
<dbReference type="Pfam" id="PF04183">
    <property type="entry name" value="IucA_IucC"/>
    <property type="match status" value="1"/>
</dbReference>
<evidence type="ECO:0000259" key="3">
    <source>
        <dbReference type="Pfam" id="PF04183"/>
    </source>
</evidence>
<evidence type="ECO:0000256" key="2">
    <source>
        <dbReference type="SAM" id="MobiDB-lite"/>
    </source>
</evidence>
<accession>A0A640VTU0</accession>
<evidence type="ECO:0000313" key="6">
    <source>
        <dbReference type="Proteomes" id="UP000436522"/>
    </source>
</evidence>
<comment type="caution">
    <text evidence="5">The sequence shown here is derived from an EMBL/GenBank/DDBJ whole genome shotgun (WGS) entry which is preliminary data.</text>
</comment>
<dbReference type="GO" id="GO:0019290">
    <property type="term" value="P:siderophore biosynthetic process"/>
    <property type="evidence" value="ECO:0007669"/>
    <property type="project" value="InterPro"/>
</dbReference>
<dbReference type="Proteomes" id="UP000436522">
    <property type="component" value="Unassembled WGS sequence"/>
</dbReference>
<feature type="domain" description="Aerobactin siderophore biosynthesis IucA/IucC N-terminal" evidence="3">
    <location>
        <begin position="169"/>
        <end position="393"/>
    </location>
</feature>